<evidence type="ECO:0000313" key="2">
    <source>
        <dbReference type="Proteomes" id="UP000320801"/>
    </source>
</evidence>
<evidence type="ECO:0000313" key="1">
    <source>
        <dbReference type="EMBL" id="TQC51314.1"/>
    </source>
</evidence>
<comment type="caution">
    <text evidence="1">The sequence shown here is derived from an EMBL/GenBank/DDBJ whole genome shotgun (WGS) entry which is preliminary data.</text>
</comment>
<organism evidence="1 2">
    <name type="scientific">Mycoplasmopsis mucosicanis</name>
    <dbReference type="NCBI Taxonomy" id="458208"/>
    <lineage>
        <taxon>Bacteria</taxon>
        <taxon>Bacillati</taxon>
        <taxon>Mycoplasmatota</taxon>
        <taxon>Mycoplasmoidales</taxon>
        <taxon>Metamycoplasmataceae</taxon>
        <taxon>Mycoplasmopsis</taxon>
    </lineage>
</organism>
<reference evidence="1 2" key="1">
    <citation type="submission" date="2019-03" db="EMBL/GenBank/DDBJ databases">
        <title>Characterization of a novel Mycoplasma cynos real-time PCR assay.</title>
        <authorList>
            <person name="Tallmadge R.L."/>
            <person name="Mitchell P.K."/>
            <person name="Goodman L."/>
        </authorList>
    </citation>
    <scope>NUCLEOTIDE SEQUENCE [LARGE SCALE GENOMIC DNA]</scope>
    <source>
        <strain evidence="1 2">1642</strain>
    </source>
</reference>
<keyword evidence="1" id="KW-0540">Nuclease</keyword>
<dbReference type="GO" id="GO:0004519">
    <property type="term" value="F:endonuclease activity"/>
    <property type="evidence" value="ECO:0007669"/>
    <property type="project" value="UniProtKB-KW"/>
</dbReference>
<dbReference type="InterPro" id="IPR018577">
    <property type="entry name" value="Restrct_endonuc_II_Bpu10I"/>
</dbReference>
<gene>
    <name evidence="1" type="ORF">E1I18_03200</name>
</gene>
<dbReference type="AlphaFoldDB" id="A0A507SMR4"/>
<sequence length="265" mass="30913">MIYMHEHNLLSKIKNNYKNKGKILEEFHKNVYLNFRNNIEKLTLSKHNPENFEEFAQLINWYYFKLVEFSKNNNISTQSKFESSFLEEINCYLFQNLLPIKNNELGIFNKRIFAGLKINNEGKISLINKDVDFCIGIKSIIKINDQPGISLTIPVVCVEVKTYLDATMFGEVKNSSSSIKYANPNSNMYLLCTYLSIANEHIISARGNSALNEIFVLKHNKDNLFDWKIFYDYYCEIENCVMSYKASDKITVPGRLFKPLITYSH</sequence>
<dbReference type="Proteomes" id="UP000320801">
    <property type="component" value="Unassembled WGS sequence"/>
</dbReference>
<dbReference type="EMBL" id="SMDN01000016">
    <property type="protein sequence ID" value="TQC51314.1"/>
    <property type="molecule type" value="Genomic_DNA"/>
</dbReference>
<keyword evidence="2" id="KW-1185">Reference proteome</keyword>
<keyword evidence="1" id="KW-0255">Endonuclease</keyword>
<dbReference type="OrthoDB" id="6637615at2"/>
<keyword evidence="1" id="KW-0378">Hydrolase</keyword>
<proteinExistence type="predicted"/>
<protein>
    <submittedName>
        <fullName evidence="1">Bpu10I family restriction endonuclease</fullName>
    </submittedName>
</protein>
<dbReference type="RefSeq" id="WP_141484152.1">
    <property type="nucleotide sequence ID" value="NZ_SMDN01000016.1"/>
</dbReference>
<name>A0A507SMR4_9BACT</name>
<dbReference type="Pfam" id="PF09549">
    <property type="entry name" value="RE_Bpu10I"/>
    <property type="match status" value="1"/>
</dbReference>
<accession>A0A507SMR4</accession>